<dbReference type="GO" id="GO:0008061">
    <property type="term" value="F:chitin binding"/>
    <property type="evidence" value="ECO:0007669"/>
    <property type="project" value="InterPro"/>
</dbReference>
<feature type="signal peptide" evidence="1">
    <location>
        <begin position="1"/>
        <end position="33"/>
    </location>
</feature>
<keyword evidence="1" id="KW-0732">Signal</keyword>
<feature type="domain" description="Chitin-binding type-2" evidence="2">
    <location>
        <begin position="269"/>
        <end position="334"/>
    </location>
</feature>
<dbReference type="OrthoDB" id="8070239at2759"/>
<organism evidence="3">
    <name type="scientific">Drosophila melanogaster</name>
    <name type="common">Fruit fly</name>
    <dbReference type="NCBI Taxonomy" id="7227"/>
    <lineage>
        <taxon>Eukaryota</taxon>
        <taxon>Metazoa</taxon>
        <taxon>Ecdysozoa</taxon>
        <taxon>Arthropoda</taxon>
        <taxon>Hexapoda</taxon>
        <taxon>Insecta</taxon>
        <taxon>Pterygota</taxon>
        <taxon>Neoptera</taxon>
        <taxon>Endopterygota</taxon>
        <taxon>Diptera</taxon>
        <taxon>Brachycera</taxon>
        <taxon>Muscomorpha</taxon>
        <taxon>Ephydroidea</taxon>
        <taxon>Drosophilidae</taxon>
        <taxon>Drosophila</taxon>
        <taxon>Sophophora</taxon>
    </lineage>
</organism>
<proteinExistence type="evidence at transcript level"/>
<dbReference type="SMART" id="SM00494">
    <property type="entry name" value="ChtBD2"/>
    <property type="match status" value="2"/>
</dbReference>
<protein>
    <submittedName>
        <fullName evidence="3">IP21415p</fullName>
    </submittedName>
    <submittedName>
        <fullName evidence="4">IP21515p</fullName>
    </submittedName>
    <submittedName>
        <fullName evidence="5">IP21615p</fullName>
    </submittedName>
    <submittedName>
        <fullName evidence="6">IP21715p</fullName>
    </submittedName>
</protein>
<evidence type="ECO:0000313" key="6">
    <source>
        <dbReference type="EMBL" id="ACD99560.1"/>
    </source>
</evidence>
<dbReference type="EMBL" id="BT032978">
    <property type="protein sequence ID" value="ACD99542.1"/>
    <property type="molecule type" value="mRNA"/>
</dbReference>
<dbReference type="SUPFAM" id="SSF57625">
    <property type="entry name" value="Invertebrate chitin-binding proteins"/>
    <property type="match status" value="2"/>
</dbReference>
<dbReference type="InterPro" id="IPR036508">
    <property type="entry name" value="Chitin-bd_dom_sf"/>
</dbReference>
<dbReference type="VEuPathDB" id="VectorBase:FBgn0035931"/>
<dbReference type="InterPro" id="IPR002557">
    <property type="entry name" value="Chitin-bd_dom"/>
</dbReference>
<feature type="non-terminal residue" evidence="3">
    <location>
        <position position="1"/>
    </location>
</feature>
<dbReference type="EMBL" id="BT032986">
    <property type="protein sequence ID" value="ACD99550.1"/>
    <property type="molecule type" value="mRNA"/>
</dbReference>
<reference evidence="3" key="1">
    <citation type="submission" date="2008-06" db="EMBL/GenBank/DDBJ databases">
        <authorList>
            <person name="Carlson J."/>
            <person name="Booth B."/>
            <person name="Frise E."/>
            <person name="Park S."/>
            <person name="Wan K."/>
            <person name="Yu C."/>
            <person name="Celniker S."/>
        </authorList>
    </citation>
    <scope>NUCLEOTIDE SEQUENCE</scope>
</reference>
<dbReference type="EMBL" id="BT032996">
    <property type="protein sequence ID" value="ACD99560.1"/>
    <property type="molecule type" value="mRNA"/>
</dbReference>
<dbReference type="Pfam" id="PF01607">
    <property type="entry name" value="CBM_14"/>
    <property type="match status" value="1"/>
</dbReference>
<evidence type="ECO:0000256" key="1">
    <source>
        <dbReference type="SAM" id="SignalP"/>
    </source>
</evidence>
<evidence type="ECO:0000313" key="5">
    <source>
        <dbReference type="EMBL" id="ACD99555.1"/>
    </source>
</evidence>
<dbReference type="PROSITE" id="PS50940">
    <property type="entry name" value="CHIT_BIND_II"/>
    <property type="match status" value="2"/>
</dbReference>
<dbReference type="Bgee" id="FBgn0035931">
    <property type="expression patterns" value="Expressed in larva and 3 other cell types or tissues"/>
</dbReference>
<dbReference type="EMBL" id="BT032991">
    <property type="protein sequence ID" value="ACD99555.1"/>
    <property type="molecule type" value="mRNA"/>
</dbReference>
<sequence length="347" mass="36101">QLQPEMSPNRVCLPLGLPLLLFLLGCLVSSTHGTCNVCNTVNNLTCYSSTQMQSCQVDVLSTATPTDCPSGYVCVSGSSGVLCQPEDSASDSQADCQECNKCDETQTFACTGTQSFALCLGTDTVQDSVGTCASGYVCNINDTQICGLPADGVMPTCSYSDDSTTTTVSSTTSSTTAAPPSTSSASTYCAAVQSQGKYAVGYNAYTTCRQYIYCTLVDGSWIGQTYTCPGSMYFDSASEMCVSTMPSTCSTTATTSSTTTAAPTTSNPEAYCQAMQSAGYYPVGTDASTTCHQYIDCFLNGGTWGGNMYTCPGSLYYNSASRTCVSTLPSTCSTTVASLTLNGVVLD</sequence>
<accession>B3DNJ0</accession>
<feature type="chain" id="PRO_5010105204" evidence="1">
    <location>
        <begin position="34"/>
        <end position="347"/>
    </location>
</feature>
<dbReference type="GO" id="GO:0005576">
    <property type="term" value="C:extracellular region"/>
    <property type="evidence" value="ECO:0007669"/>
    <property type="project" value="InterPro"/>
</dbReference>
<dbReference type="AlphaFoldDB" id="B3DNJ0"/>
<name>B3DNJ0_DROME</name>
<evidence type="ECO:0000313" key="3">
    <source>
        <dbReference type="EMBL" id="ACD99542.1"/>
    </source>
</evidence>
<dbReference type="ExpressionAtlas" id="B3DNJ0">
    <property type="expression patterns" value="baseline and differential"/>
</dbReference>
<dbReference type="HOGENOM" id="CLU_071692_0_0_1"/>
<gene>
    <name evidence="3" type="primary">CG13312-RA</name>
</gene>
<evidence type="ECO:0000313" key="4">
    <source>
        <dbReference type="EMBL" id="ACD99550.1"/>
    </source>
</evidence>
<feature type="domain" description="Chitin-binding type-2" evidence="2">
    <location>
        <begin position="186"/>
        <end position="251"/>
    </location>
</feature>
<evidence type="ECO:0000259" key="2">
    <source>
        <dbReference type="PROSITE" id="PS50940"/>
    </source>
</evidence>